<feature type="non-terminal residue" evidence="1">
    <location>
        <position position="121"/>
    </location>
</feature>
<dbReference type="AlphaFoldDB" id="X1UMC7"/>
<comment type="caution">
    <text evidence="1">The sequence shown here is derived from an EMBL/GenBank/DDBJ whole genome shotgun (WGS) entry which is preliminary data.</text>
</comment>
<evidence type="ECO:0000313" key="1">
    <source>
        <dbReference type="EMBL" id="GAJ18684.1"/>
    </source>
</evidence>
<protein>
    <recommendedName>
        <fullName evidence="2">Agglutinin C-terminal domain-containing protein</fullName>
    </recommendedName>
</protein>
<sequence>VAPKVTTTTADFLSVILALTPDSTKYSTYNSAPVDGKYRIPILESFRKFLKEDKTDLFRYIPEEFDCDDFSFRLMGQVSYPGWSDIAFGIATSQTHAYNCIVAEDGEGQNRVYLVEPQTDK</sequence>
<accession>X1UMC7</accession>
<proteinExistence type="predicted"/>
<evidence type="ECO:0008006" key="2">
    <source>
        <dbReference type="Google" id="ProtNLM"/>
    </source>
</evidence>
<dbReference type="Gene3D" id="3.30.460.70">
    <property type="match status" value="1"/>
</dbReference>
<dbReference type="EMBL" id="BARW01040537">
    <property type="protein sequence ID" value="GAJ18684.1"/>
    <property type="molecule type" value="Genomic_DNA"/>
</dbReference>
<gene>
    <name evidence="1" type="ORF">S12H4_61197</name>
</gene>
<name>X1UMC7_9ZZZZ</name>
<organism evidence="1">
    <name type="scientific">marine sediment metagenome</name>
    <dbReference type="NCBI Taxonomy" id="412755"/>
    <lineage>
        <taxon>unclassified sequences</taxon>
        <taxon>metagenomes</taxon>
        <taxon>ecological metagenomes</taxon>
    </lineage>
</organism>
<feature type="non-terminal residue" evidence="1">
    <location>
        <position position="1"/>
    </location>
</feature>
<reference evidence="1" key="1">
    <citation type="journal article" date="2014" name="Front. Microbiol.">
        <title>High frequency of phylogenetically diverse reductive dehalogenase-homologous genes in deep subseafloor sedimentary metagenomes.</title>
        <authorList>
            <person name="Kawai M."/>
            <person name="Futagami T."/>
            <person name="Toyoda A."/>
            <person name="Takaki Y."/>
            <person name="Nishi S."/>
            <person name="Hori S."/>
            <person name="Arai W."/>
            <person name="Tsubouchi T."/>
            <person name="Morono Y."/>
            <person name="Uchiyama I."/>
            <person name="Ito T."/>
            <person name="Fujiyama A."/>
            <person name="Inagaki F."/>
            <person name="Takami H."/>
        </authorList>
    </citation>
    <scope>NUCLEOTIDE SEQUENCE</scope>
    <source>
        <strain evidence="1">Expedition CK06-06</strain>
    </source>
</reference>